<evidence type="ECO:0000256" key="1">
    <source>
        <dbReference type="ARBA" id="ARBA00022574"/>
    </source>
</evidence>
<evidence type="ECO:0000256" key="3">
    <source>
        <dbReference type="PROSITE-ProRule" id="PRU00221"/>
    </source>
</evidence>
<feature type="transmembrane region" description="Helical" evidence="5">
    <location>
        <begin position="280"/>
        <end position="298"/>
    </location>
</feature>
<dbReference type="PIRSF" id="PIRSF002394">
    <property type="entry name" value="GN-bd_beta"/>
    <property type="match status" value="1"/>
</dbReference>
<dbReference type="InterPro" id="IPR016346">
    <property type="entry name" value="G-protein_beta_1-5"/>
</dbReference>
<dbReference type="InterPro" id="IPR036322">
    <property type="entry name" value="WD40_repeat_dom_sf"/>
</dbReference>
<dbReference type="PROSITE" id="PS50294">
    <property type="entry name" value="WD_REPEATS_REGION"/>
    <property type="match status" value="2"/>
</dbReference>
<dbReference type="Proteomes" id="UP000023152">
    <property type="component" value="Unassembled WGS sequence"/>
</dbReference>
<evidence type="ECO:0000256" key="2">
    <source>
        <dbReference type="ARBA" id="ARBA00022737"/>
    </source>
</evidence>
<dbReference type="PROSITE" id="PS00678">
    <property type="entry name" value="WD_REPEATS_1"/>
    <property type="match status" value="1"/>
</dbReference>
<dbReference type="InterPro" id="IPR015943">
    <property type="entry name" value="WD40/YVTN_repeat-like_dom_sf"/>
</dbReference>
<feature type="repeat" description="WD" evidence="3">
    <location>
        <begin position="375"/>
        <end position="407"/>
    </location>
</feature>
<protein>
    <submittedName>
        <fullName evidence="6">G protein complex beta subunit SfaD</fullName>
    </submittedName>
</protein>
<keyword evidence="5" id="KW-0472">Membrane</keyword>
<proteinExistence type="predicted"/>
<dbReference type="EMBL" id="ASPP01011893">
    <property type="protein sequence ID" value="ETO21153.1"/>
    <property type="molecule type" value="Genomic_DNA"/>
</dbReference>
<keyword evidence="1 3" id="KW-0853">WD repeat</keyword>
<sequence>MLKFLKQVVNLDKELKECEKEIKNLKAKIGEKRQTPKPLKTHLGDKRTKAQTKGLKDKMQLKGHFGKIYGVDWHHDSDHLLSICQDGYLIVICSFFFCYVLILLPTTFFPLRTNWVMAAAFSPNGSLTAVGGLDNICTVYNIAEAYGDHSFVKSDPQFTQAHYELSGHEAYLSCCKFMDENTILTTSGDATAGSWDIAKERRVNTFAEHTQDIMSVCVDPSSQLFITGSIDRAAKVWDIRTAARSVLSFSKFHLNDINWFEPSFQTNKQIKIYTNQYTKITQITIFFFFVACICWLLHSVELFPNKRSFVSGSDDASCRLFDLRAYQQIAMYQCENNYSVSSVDCSVSGYYIYAGYSDGNAVLTWDTIREEKAYSLSHLRQAARLKVSPSGHAVAVGCWDYSVHIWA</sequence>
<dbReference type="CDD" id="cd00200">
    <property type="entry name" value="WD40"/>
    <property type="match status" value="1"/>
</dbReference>
<evidence type="ECO:0000256" key="5">
    <source>
        <dbReference type="SAM" id="Phobius"/>
    </source>
</evidence>
<feature type="coiled-coil region" evidence="4">
    <location>
        <begin position="1"/>
        <end position="35"/>
    </location>
</feature>
<reference evidence="6 7" key="1">
    <citation type="journal article" date="2013" name="Curr. Biol.">
        <title>The Genome of the Foraminiferan Reticulomyxa filosa.</title>
        <authorList>
            <person name="Glockner G."/>
            <person name="Hulsmann N."/>
            <person name="Schleicher M."/>
            <person name="Noegel A.A."/>
            <person name="Eichinger L."/>
            <person name="Gallinger C."/>
            <person name="Pawlowski J."/>
            <person name="Sierra R."/>
            <person name="Euteneuer U."/>
            <person name="Pillet L."/>
            <person name="Moustafa A."/>
            <person name="Platzer M."/>
            <person name="Groth M."/>
            <person name="Szafranski K."/>
            <person name="Schliwa M."/>
        </authorList>
    </citation>
    <scope>NUCLEOTIDE SEQUENCE [LARGE SCALE GENOMIC DNA]</scope>
</reference>
<dbReference type="GO" id="GO:0007165">
    <property type="term" value="P:signal transduction"/>
    <property type="evidence" value="ECO:0007669"/>
    <property type="project" value="InterPro"/>
</dbReference>
<evidence type="ECO:0000313" key="6">
    <source>
        <dbReference type="EMBL" id="ETO21153.1"/>
    </source>
</evidence>
<dbReference type="PROSITE" id="PS50082">
    <property type="entry name" value="WD_REPEATS_2"/>
    <property type="match status" value="3"/>
</dbReference>
<keyword evidence="2" id="KW-0677">Repeat</keyword>
<dbReference type="SMART" id="SM00320">
    <property type="entry name" value="WD40"/>
    <property type="match status" value="7"/>
</dbReference>
<dbReference type="OrthoDB" id="10255630at2759"/>
<feature type="repeat" description="WD" evidence="3">
    <location>
        <begin position="206"/>
        <end position="247"/>
    </location>
</feature>
<feature type="repeat" description="WD" evidence="3">
    <location>
        <begin position="165"/>
        <end position="205"/>
    </location>
</feature>
<name>X6N5D6_RETFI</name>
<accession>X6N5D6</accession>
<dbReference type="SUPFAM" id="SSF50978">
    <property type="entry name" value="WD40 repeat-like"/>
    <property type="match status" value="1"/>
</dbReference>
<keyword evidence="5" id="KW-1133">Transmembrane helix</keyword>
<keyword evidence="7" id="KW-1185">Reference proteome</keyword>
<gene>
    <name evidence="6" type="ORF">RFI_16052</name>
</gene>
<dbReference type="Gene3D" id="2.130.10.10">
    <property type="entry name" value="YVTN repeat-like/Quinoprotein amine dehydrogenase"/>
    <property type="match status" value="2"/>
</dbReference>
<dbReference type="Pfam" id="PF25391">
    <property type="entry name" value="WD40_Gbeta"/>
    <property type="match status" value="1"/>
</dbReference>
<dbReference type="PANTHER" id="PTHR19850">
    <property type="entry name" value="GUANINE NUCLEOTIDE-BINDING PROTEIN BETA G PROTEIN BETA"/>
    <property type="match status" value="1"/>
</dbReference>
<dbReference type="Pfam" id="PF00400">
    <property type="entry name" value="WD40"/>
    <property type="match status" value="1"/>
</dbReference>
<feature type="transmembrane region" description="Helical" evidence="5">
    <location>
        <begin position="88"/>
        <end position="111"/>
    </location>
</feature>
<dbReference type="InterPro" id="IPR001680">
    <property type="entry name" value="WD40_rpt"/>
</dbReference>
<comment type="caution">
    <text evidence="6">The sequence shown here is derived from an EMBL/GenBank/DDBJ whole genome shotgun (WGS) entry which is preliminary data.</text>
</comment>
<evidence type="ECO:0000313" key="7">
    <source>
        <dbReference type="Proteomes" id="UP000023152"/>
    </source>
</evidence>
<organism evidence="6 7">
    <name type="scientific">Reticulomyxa filosa</name>
    <dbReference type="NCBI Taxonomy" id="46433"/>
    <lineage>
        <taxon>Eukaryota</taxon>
        <taxon>Sar</taxon>
        <taxon>Rhizaria</taxon>
        <taxon>Retaria</taxon>
        <taxon>Foraminifera</taxon>
        <taxon>Monothalamids</taxon>
        <taxon>Reticulomyxidae</taxon>
        <taxon>Reticulomyxa</taxon>
    </lineage>
</organism>
<keyword evidence="4" id="KW-0175">Coiled coil</keyword>
<evidence type="ECO:0000256" key="4">
    <source>
        <dbReference type="SAM" id="Coils"/>
    </source>
</evidence>
<dbReference type="AlphaFoldDB" id="X6N5D6"/>
<dbReference type="InterPro" id="IPR019775">
    <property type="entry name" value="WD40_repeat_CS"/>
</dbReference>
<keyword evidence="5" id="KW-0812">Transmembrane</keyword>